<reference evidence="2 3" key="1">
    <citation type="submission" date="2021-06" db="EMBL/GenBank/DDBJ databases">
        <title>Caerostris extrusa draft genome.</title>
        <authorList>
            <person name="Kono N."/>
            <person name="Arakawa K."/>
        </authorList>
    </citation>
    <scope>NUCLEOTIDE SEQUENCE [LARGE SCALE GENOMIC DNA]</scope>
</reference>
<evidence type="ECO:0000313" key="3">
    <source>
        <dbReference type="Proteomes" id="UP001054945"/>
    </source>
</evidence>
<sequence>MGTSRHDPEDWRSSQIRASTFESNPRSEFRDATVPSSEHGDRAHKWEIRRVVFGEFLEGFVRKVDNDL</sequence>
<dbReference type="AlphaFoldDB" id="A0AAV4MY26"/>
<proteinExistence type="predicted"/>
<protein>
    <submittedName>
        <fullName evidence="2">Uncharacterized protein</fullName>
    </submittedName>
</protein>
<comment type="caution">
    <text evidence="2">The sequence shown here is derived from an EMBL/GenBank/DDBJ whole genome shotgun (WGS) entry which is preliminary data.</text>
</comment>
<feature type="compositionally biased region" description="Basic and acidic residues" evidence="1">
    <location>
        <begin position="1"/>
        <end position="12"/>
    </location>
</feature>
<accession>A0AAV4MY26</accession>
<feature type="region of interest" description="Disordered" evidence="1">
    <location>
        <begin position="1"/>
        <end position="42"/>
    </location>
</feature>
<dbReference type="EMBL" id="BPLR01020245">
    <property type="protein sequence ID" value="GIX76301.1"/>
    <property type="molecule type" value="Genomic_DNA"/>
</dbReference>
<gene>
    <name evidence="2" type="ORF">CEXT_499731</name>
</gene>
<keyword evidence="3" id="KW-1185">Reference proteome</keyword>
<evidence type="ECO:0000313" key="2">
    <source>
        <dbReference type="EMBL" id="GIX76301.1"/>
    </source>
</evidence>
<name>A0AAV4MY26_CAEEX</name>
<feature type="compositionally biased region" description="Polar residues" evidence="1">
    <location>
        <begin position="13"/>
        <end position="24"/>
    </location>
</feature>
<evidence type="ECO:0000256" key="1">
    <source>
        <dbReference type="SAM" id="MobiDB-lite"/>
    </source>
</evidence>
<dbReference type="Proteomes" id="UP001054945">
    <property type="component" value="Unassembled WGS sequence"/>
</dbReference>
<organism evidence="2 3">
    <name type="scientific">Caerostris extrusa</name>
    <name type="common">Bark spider</name>
    <name type="synonym">Caerostris bankana</name>
    <dbReference type="NCBI Taxonomy" id="172846"/>
    <lineage>
        <taxon>Eukaryota</taxon>
        <taxon>Metazoa</taxon>
        <taxon>Ecdysozoa</taxon>
        <taxon>Arthropoda</taxon>
        <taxon>Chelicerata</taxon>
        <taxon>Arachnida</taxon>
        <taxon>Araneae</taxon>
        <taxon>Araneomorphae</taxon>
        <taxon>Entelegynae</taxon>
        <taxon>Araneoidea</taxon>
        <taxon>Araneidae</taxon>
        <taxon>Caerostris</taxon>
    </lineage>
</organism>